<gene>
    <name evidence="1" type="ORF">B0A54_12543</name>
</gene>
<name>A0A4U0UI39_9PEZI</name>
<proteinExistence type="predicted"/>
<comment type="caution">
    <text evidence="1">The sequence shown here is derived from an EMBL/GenBank/DDBJ whole genome shotgun (WGS) entry which is preliminary data.</text>
</comment>
<dbReference type="Proteomes" id="UP000310066">
    <property type="component" value="Unassembled WGS sequence"/>
</dbReference>
<organism evidence="1 2">
    <name type="scientific">Friedmanniomyces endolithicus</name>
    <dbReference type="NCBI Taxonomy" id="329885"/>
    <lineage>
        <taxon>Eukaryota</taxon>
        <taxon>Fungi</taxon>
        <taxon>Dikarya</taxon>
        <taxon>Ascomycota</taxon>
        <taxon>Pezizomycotina</taxon>
        <taxon>Dothideomycetes</taxon>
        <taxon>Dothideomycetidae</taxon>
        <taxon>Mycosphaerellales</taxon>
        <taxon>Teratosphaeriaceae</taxon>
        <taxon>Friedmanniomyces</taxon>
    </lineage>
</organism>
<reference evidence="1 2" key="1">
    <citation type="submission" date="2017-03" db="EMBL/GenBank/DDBJ databases">
        <title>Genomes of endolithic fungi from Antarctica.</title>
        <authorList>
            <person name="Coleine C."/>
            <person name="Masonjones S."/>
            <person name="Stajich J.E."/>
        </authorList>
    </citation>
    <scope>NUCLEOTIDE SEQUENCE [LARGE SCALE GENOMIC DNA]</scope>
    <source>
        <strain evidence="1 2">CCFEE 5311</strain>
    </source>
</reference>
<evidence type="ECO:0000313" key="2">
    <source>
        <dbReference type="Proteomes" id="UP000310066"/>
    </source>
</evidence>
<accession>A0A4U0UI39</accession>
<sequence>MYVTPPAVHVIAAELVELGATALLLVYACGWEVELEVTDARDIAELGADVEVEAGGAAIELEGEEEMEADCGAAELEEAADDVEAGGGAAELLTLLVDAELVLLEAENMLLLSVLLELDSALDGGGGGGSGGAAEDEDEEALWPTVLVRVVVLSFAPFGGGGVGSLPSDVVGVGAGAGAGLLGGGGAAAVDVDMRMVTVVVAFAPDEMLDVVVWEVVVDAFSTMVYCCPLIVVVLVTWLGLSELEDVPEL</sequence>
<dbReference type="AlphaFoldDB" id="A0A4U0UI39"/>
<dbReference type="EMBL" id="NAJP01000071">
    <property type="protein sequence ID" value="TKA35268.1"/>
    <property type="molecule type" value="Genomic_DNA"/>
</dbReference>
<protein>
    <submittedName>
        <fullName evidence="1">Uncharacterized protein</fullName>
    </submittedName>
</protein>
<evidence type="ECO:0000313" key="1">
    <source>
        <dbReference type="EMBL" id="TKA35268.1"/>
    </source>
</evidence>